<keyword evidence="3" id="KW-1185">Reference proteome</keyword>
<proteinExistence type="predicted"/>
<dbReference type="OrthoDB" id="5346821at2759"/>
<accession>A0A437ADS4</accession>
<dbReference type="VEuPathDB" id="FungiDB:DFL_000437"/>
<feature type="compositionally biased region" description="Low complexity" evidence="1">
    <location>
        <begin position="72"/>
        <end position="90"/>
    </location>
</feature>
<dbReference type="GeneID" id="93582748"/>
<organism evidence="2 3">
    <name type="scientific">Arthrobotrys flagrans</name>
    <name type="common">Nematode-trapping fungus</name>
    <name type="synonym">Trichothecium flagrans</name>
    <dbReference type="NCBI Taxonomy" id="97331"/>
    <lineage>
        <taxon>Eukaryota</taxon>
        <taxon>Fungi</taxon>
        <taxon>Dikarya</taxon>
        <taxon>Ascomycota</taxon>
        <taxon>Pezizomycotina</taxon>
        <taxon>Orbiliomycetes</taxon>
        <taxon>Orbiliales</taxon>
        <taxon>Orbiliaceae</taxon>
        <taxon>Arthrobotrys</taxon>
    </lineage>
</organism>
<dbReference type="EMBL" id="SAEB01000001">
    <property type="protein sequence ID" value="RVD89429.1"/>
    <property type="molecule type" value="Genomic_DNA"/>
</dbReference>
<sequence>MRPKLAISCFLESIHTHAAACTPTLRGPNLVPRPIQLLWIKALWDDDDQQQLIKSYQCIPSTSDDYEAFTKSGTNTTSTTSESANSGASATTEVVDVASETATNTPGASSSHIEARLAGALAGAGFVLIVLYI</sequence>
<gene>
    <name evidence="2" type="ORF">DFL_000437</name>
</gene>
<evidence type="ECO:0000313" key="2">
    <source>
        <dbReference type="EMBL" id="RVD89429.1"/>
    </source>
</evidence>
<dbReference type="RefSeq" id="XP_067494973.1">
    <property type="nucleotide sequence ID" value="XM_067633453.1"/>
</dbReference>
<evidence type="ECO:0000256" key="1">
    <source>
        <dbReference type="SAM" id="MobiDB-lite"/>
    </source>
</evidence>
<name>A0A437ADS4_ARTFL</name>
<reference evidence="2 3" key="1">
    <citation type="submission" date="2019-01" db="EMBL/GenBank/DDBJ databases">
        <title>Intercellular communication is required for trap formation in the nematode-trapping fungus Duddingtonia flagrans.</title>
        <authorList>
            <person name="Youssar L."/>
            <person name="Wernet V."/>
            <person name="Hensel N."/>
            <person name="Hildebrandt H.-G."/>
            <person name="Fischer R."/>
        </authorList>
    </citation>
    <scope>NUCLEOTIDE SEQUENCE [LARGE SCALE GENOMIC DNA]</scope>
    <source>
        <strain evidence="2 3">CBS H-5679</strain>
    </source>
</reference>
<protein>
    <submittedName>
        <fullName evidence="2">Uncharacterized protein</fullName>
    </submittedName>
</protein>
<evidence type="ECO:0000313" key="3">
    <source>
        <dbReference type="Proteomes" id="UP000283090"/>
    </source>
</evidence>
<dbReference type="AlphaFoldDB" id="A0A437ADS4"/>
<feature type="region of interest" description="Disordered" evidence="1">
    <location>
        <begin position="70"/>
        <end position="90"/>
    </location>
</feature>
<comment type="caution">
    <text evidence="2">The sequence shown here is derived from an EMBL/GenBank/DDBJ whole genome shotgun (WGS) entry which is preliminary data.</text>
</comment>
<dbReference type="Proteomes" id="UP000283090">
    <property type="component" value="Unassembled WGS sequence"/>
</dbReference>